<dbReference type="Gene3D" id="3.30.1540.10">
    <property type="entry name" value="formyl-coa transferase, domain 3"/>
    <property type="match status" value="1"/>
</dbReference>
<dbReference type="AlphaFoldDB" id="A0A225MK59"/>
<dbReference type="Proteomes" id="UP000214603">
    <property type="component" value="Unassembled WGS sequence"/>
</dbReference>
<evidence type="ECO:0000256" key="1">
    <source>
        <dbReference type="ARBA" id="ARBA00022679"/>
    </source>
</evidence>
<dbReference type="InterPro" id="IPR050483">
    <property type="entry name" value="CoA-transferase_III_domain"/>
</dbReference>
<keyword evidence="3" id="KW-1185">Reference proteome</keyword>
<dbReference type="GO" id="GO:0008410">
    <property type="term" value="F:CoA-transferase activity"/>
    <property type="evidence" value="ECO:0007669"/>
    <property type="project" value="TreeGrafter"/>
</dbReference>
<proteinExistence type="predicted"/>
<gene>
    <name evidence="2" type="ORF">CEY11_07545</name>
</gene>
<reference evidence="3" key="1">
    <citation type="submission" date="2017-06" db="EMBL/GenBank/DDBJ databases">
        <title>Herbaspirillum phytohormonus sp. nov., isolated from the root nodule of Robinia pseudoacacia in lead-zinc mine.</title>
        <authorList>
            <person name="Fan M."/>
            <person name="Lin Y."/>
        </authorList>
    </citation>
    <scope>NUCLEOTIDE SEQUENCE [LARGE SCALE GENOMIC DNA]</scope>
    <source>
        <strain evidence="3">SC-089</strain>
    </source>
</reference>
<keyword evidence="1 2" id="KW-0808">Transferase</keyword>
<dbReference type="SUPFAM" id="SSF89796">
    <property type="entry name" value="CoA-transferase family III (CaiB/BaiF)"/>
    <property type="match status" value="1"/>
</dbReference>
<dbReference type="RefSeq" id="WP_088602783.1">
    <property type="nucleotide sequence ID" value="NZ_NJIH01000004.1"/>
</dbReference>
<dbReference type="PANTHER" id="PTHR48207">
    <property type="entry name" value="SUCCINATE--HYDROXYMETHYLGLUTARATE COA-TRANSFERASE"/>
    <property type="match status" value="1"/>
</dbReference>
<dbReference type="InterPro" id="IPR023606">
    <property type="entry name" value="CoA-Trfase_III_dom_1_sf"/>
</dbReference>
<accession>A0A225MK59</accession>
<protein>
    <submittedName>
        <fullName evidence="2">Formyl-CoA transferase</fullName>
    </submittedName>
</protein>
<dbReference type="EMBL" id="NJIH01000004">
    <property type="protein sequence ID" value="OWT61696.1"/>
    <property type="molecule type" value="Genomic_DNA"/>
</dbReference>
<dbReference type="InterPro" id="IPR044855">
    <property type="entry name" value="CoA-Trfase_III_dom3_sf"/>
</dbReference>
<evidence type="ECO:0000313" key="3">
    <source>
        <dbReference type="Proteomes" id="UP000214603"/>
    </source>
</evidence>
<organism evidence="2 3">
    <name type="scientific">Candidimonas nitroreducens</name>
    <dbReference type="NCBI Taxonomy" id="683354"/>
    <lineage>
        <taxon>Bacteria</taxon>
        <taxon>Pseudomonadati</taxon>
        <taxon>Pseudomonadota</taxon>
        <taxon>Betaproteobacteria</taxon>
        <taxon>Burkholderiales</taxon>
        <taxon>Alcaligenaceae</taxon>
        <taxon>Candidimonas</taxon>
    </lineage>
</organism>
<name>A0A225MK59_9BURK</name>
<dbReference type="Pfam" id="PF02515">
    <property type="entry name" value="CoA_transf_3"/>
    <property type="match status" value="1"/>
</dbReference>
<dbReference type="InterPro" id="IPR003673">
    <property type="entry name" value="CoA-Trfase_fam_III"/>
</dbReference>
<evidence type="ECO:0000313" key="2">
    <source>
        <dbReference type="EMBL" id="OWT61696.1"/>
    </source>
</evidence>
<comment type="caution">
    <text evidence="2">The sequence shown here is derived from an EMBL/GenBank/DDBJ whole genome shotgun (WGS) entry which is preliminary data.</text>
</comment>
<dbReference type="OrthoDB" id="8523055at2"/>
<dbReference type="PANTHER" id="PTHR48207:SF3">
    <property type="entry name" value="SUCCINATE--HYDROXYMETHYLGLUTARATE COA-TRANSFERASE"/>
    <property type="match status" value="1"/>
</dbReference>
<dbReference type="Gene3D" id="3.40.50.10540">
    <property type="entry name" value="Crotonobetainyl-coa:carnitine coa-transferase, domain 1"/>
    <property type="match status" value="1"/>
</dbReference>
<sequence length="402" mass="43748">MVAPLRGIRVLDLTHGVAGPYCTMTLGDLGAEIIKIEKPGRGDPTRAMNGSERFIDKIPEVGGDYFLAINRNKRSIGLNLKNEAGKDVCKDLARNADVVVQNFRPGVLKRLGLGYEELRQINPKIIVANISAYGDGALADKPGMDVAVQARSGVMRLTGAIDSKEPVKPAVSLADFGGGIFLAAGVLAALYEREKMGVGREVDVSLIDATMSMLSNYAVMVMDGHLDLKPLGSGHPQLVPYQAFPTSDGHVVISAGTNRIFRDVCAAVGLPELGEDPRFVSNQDRVRNRDVLIGLLSDVLVRRTTRDWIRLFEIHDVPCAPVNDMKTAFEQLQQNSPGMIQTVAHSSGGDLHLLGTVFRFDGEREPVYRAPPMLAQHTEEILAEVLGYETQRIERLKECAAI</sequence>